<dbReference type="Proteomes" id="UP000246104">
    <property type="component" value="Unassembled WGS sequence"/>
</dbReference>
<protein>
    <submittedName>
        <fullName evidence="1">Uncharacterized protein</fullName>
    </submittedName>
</protein>
<evidence type="ECO:0000313" key="1">
    <source>
        <dbReference type="EMBL" id="PWU24040.1"/>
    </source>
</evidence>
<evidence type="ECO:0000313" key="2">
    <source>
        <dbReference type="Proteomes" id="UP000246104"/>
    </source>
</evidence>
<comment type="caution">
    <text evidence="1">The sequence shown here is derived from an EMBL/GenBank/DDBJ whole genome shotgun (WGS) entry which is preliminary data.</text>
</comment>
<reference evidence="1 2" key="1">
    <citation type="submission" date="2018-02" db="EMBL/GenBank/DDBJ databases">
        <title>Genomic Reconstructions from Amazon Rainforest and Pasture Soil Reveal Novel Insights into the Physiology of Candidate Phyla in Tropical Sites.</title>
        <authorList>
            <person name="Kroeger M.E."/>
            <person name="Delmont T."/>
            <person name="Eren A.M."/>
            <person name="Guo J."/>
            <person name="Meyer K.M."/>
            <person name="Khan K."/>
            <person name="Rodrigues J.L.M."/>
            <person name="Bohannan B.J.M."/>
            <person name="Tringe S."/>
            <person name="Borges C.D."/>
            <person name="Tiedje J."/>
            <person name="Tsai S.M."/>
            <person name="Nusslein K."/>
        </authorList>
    </citation>
    <scope>NUCLEOTIDE SEQUENCE [LARGE SCALE GENOMIC DNA]</scope>
    <source>
        <strain evidence="1">Amazon FNV 2010 28 9</strain>
    </source>
</reference>
<proteinExistence type="predicted"/>
<dbReference type="EMBL" id="PSRQ01000014">
    <property type="protein sequence ID" value="PWU24040.1"/>
    <property type="molecule type" value="Genomic_DNA"/>
</dbReference>
<sequence length="64" mass="7141">MFLDASAHVIFPCMANVIAITANPNGNKKINTILARTLKKTRFEPTFDVELFTFITPLAVCQNE</sequence>
<dbReference type="AlphaFoldDB" id="A0A317JV22"/>
<name>A0A317JV22_9BACT</name>
<accession>A0A317JV22</accession>
<gene>
    <name evidence="1" type="ORF">C5B42_00790</name>
</gene>
<organism evidence="1 2">
    <name type="scientific">Candidatus Cerribacteria bacterium 'Amazon FNV 2010 28 9'</name>
    <dbReference type="NCBI Taxonomy" id="2081795"/>
    <lineage>
        <taxon>Bacteria</taxon>
        <taxon>Candidatus Cerribacteria</taxon>
    </lineage>
</organism>